<keyword evidence="4" id="KW-0732">Signal</keyword>
<dbReference type="Pfam" id="PF16757">
    <property type="entry name" value="Fucosidase_C"/>
    <property type="match status" value="1"/>
</dbReference>
<dbReference type="SUPFAM" id="SSF51445">
    <property type="entry name" value="(Trans)glycosidases"/>
    <property type="match status" value="1"/>
</dbReference>
<comment type="function">
    <text evidence="1">Alpha-L-fucosidase is responsible for hydrolyzing the alpha-1,6-linked fucose joined to the reducing-end N-acetylglucosamine of the carbohydrate moieties of glycoproteins.</text>
</comment>
<protein>
    <recommendedName>
        <fullName evidence="3">alpha-L-fucosidase</fullName>
        <ecNumber evidence="3">3.2.1.51</ecNumber>
    </recommendedName>
</protein>
<evidence type="ECO:0000313" key="10">
    <source>
        <dbReference type="Proteomes" id="UP000019276"/>
    </source>
</evidence>
<proteinExistence type="inferred from homology"/>
<dbReference type="STRING" id="1328313.DS2_18158"/>
<dbReference type="Gene3D" id="3.20.20.80">
    <property type="entry name" value="Glycosidases"/>
    <property type="match status" value="1"/>
</dbReference>
<evidence type="ECO:0000256" key="2">
    <source>
        <dbReference type="ARBA" id="ARBA00007951"/>
    </source>
</evidence>
<evidence type="ECO:0000256" key="4">
    <source>
        <dbReference type="ARBA" id="ARBA00022729"/>
    </source>
</evidence>
<dbReference type="PRINTS" id="PR00741">
    <property type="entry name" value="GLHYDRLASE29"/>
</dbReference>
<keyword evidence="10" id="KW-1185">Reference proteome</keyword>
<dbReference type="eggNOG" id="COG3669">
    <property type="taxonomic scope" value="Bacteria"/>
</dbReference>
<dbReference type="InterPro" id="IPR000933">
    <property type="entry name" value="Glyco_hydro_29"/>
</dbReference>
<evidence type="ECO:0000313" key="9">
    <source>
        <dbReference type="EMBL" id="EWH08274.1"/>
    </source>
</evidence>
<reference evidence="9 10" key="1">
    <citation type="journal article" date="2014" name="Genome Announc.">
        <title>Draft Genome Sequence of the Agar-Degrading Bacterium Catenovulum sp. Strain DS-2, Isolated from Intestines of Haliotis diversicolor.</title>
        <authorList>
            <person name="Shan D."/>
            <person name="Li X."/>
            <person name="Gu Z."/>
            <person name="Wei G."/>
            <person name="Gao Z."/>
            <person name="Shao Z."/>
        </authorList>
    </citation>
    <scope>NUCLEOTIDE SEQUENCE [LARGE SCALE GENOMIC DNA]</scope>
    <source>
        <strain evidence="9 10">DS-2</strain>
    </source>
</reference>
<dbReference type="PATRIC" id="fig|1328313.3.peg.3712"/>
<dbReference type="InterPro" id="IPR031919">
    <property type="entry name" value="Fucosidase_C"/>
</dbReference>
<dbReference type="AlphaFoldDB" id="W7Q690"/>
<accession>W7Q690</accession>
<dbReference type="InterPro" id="IPR016286">
    <property type="entry name" value="FUC_metazoa-typ"/>
</dbReference>
<dbReference type="EC" id="3.2.1.51" evidence="3"/>
<dbReference type="InterPro" id="IPR057739">
    <property type="entry name" value="Glyco_hydro_29_N"/>
</dbReference>
<evidence type="ECO:0000256" key="3">
    <source>
        <dbReference type="ARBA" id="ARBA00012662"/>
    </source>
</evidence>
<dbReference type="PANTHER" id="PTHR10030">
    <property type="entry name" value="ALPHA-L-FUCOSIDASE"/>
    <property type="match status" value="1"/>
</dbReference>
<dbReference type="PANTHER" id="PTHR10030:SF37">
    <property type="entry name" value="ALPHA-L-FUCOSIDASE-RELATED"/>
    <property type="match status" value="1"/>
</dbReference>
<gene>
    <name evidence="9" type="ORF">DS2_18158</name>
</gene>
<comment type="similarity">
    <text evidence="2">Belongs to the glycosyl hydrolase 29 family.</text>
</comment>
<comment type="caution">
    <text evidence="9">The sequence shown here is derived from an EMBL/GenBank/DDBJ whole genome shotgun (WGS) entry which is preliminary data.</text>
</comment>
<dbReference type="EMBL" id="ARZY01000053">
    <property type="protein sequence ID" value="EWH08274.1"/>
    <property type="molecule type" value="Genomic_DNA"/>
</dbReference>
<dbReference type="OrthoDB" id="107551at2"/>
<dbReference type="GO" id="GO:0004560">
    <property type="term" value="F:alpha-L-fucosidase activity"/>
    <property type="evidence" value="ECO:0007669"/>
    <property type="project" value="InterPro"/>
</dbReference>
<sequence length="493" mass="56826">MNVKIKNIAVLSTCLLGLIGCSNTQVEKPTYQATWQSVKQHQTPEWFLDAKFGIYFHWGPYSVPAHKTEWYSLYMYQQGHPIRKYHEQTYGPLDEFGYKDFIPMFTAEHFDPQEWASLFKQAGAQFVGPVSEHADGFAMWDSDITPWNAAKMGPKRDVVGEMAQAVRELDMKFIATFHHQWKYAWYPTWDEQTDASNPEYAQLYGPKVPKGTFVMADTPTDPLPEQDFQLEWLNKVKEVIDKYQPDLVYFDNKMDIIDEKHRLDFLQYYYNAAEQQNRDVVVTYKFHDLEPGSAVLDLERARMSEKKDFPWLTDDSIDWNSWSHVSEPNYKSTNRLVDFLVDVVSKNGGVLLNVTPTAQGKIPQAVRQRLVEMGAWLKQNGEAIYGTRPWHVYGEGPAQVVEGHLSEYKNKDMGERDIRFTQKDGFLYATVMAWPTETVLINALAANEYPVKQVSLLGSSEKINWQQSASGLAIEPPKQKVGEHAFVFKLTLK</sequence>
<organism evidence="9 10">
    <name type="scientific">Catenovulum agarivorans DS-2</name>
    <dbReference type="NCBI Taxonomy" id="1328313"/>
    <lineage>
        <taxon>Bacteria</taxon>
        <taxon>Pseudomonadati</taxon>
        <taxon>Pseudomonadota</taxon>
        <taxon>Gammaproteobacteria</taxon>
        <taxon>Alteromonadales</taxon>
        <taxon>Alteromonadaceae</taxon>
        <taxon>Catenovulum</taxon>
    </lineage>
</organism>
<dbReference type="GO" id="GO:0006004">
    <property type="term" value="P:fucose metabolic process"/>
    <property type="evidence" value="ECO:0007669"/>
    <property type="project" value="InterPro"/>
</dbReference>
<evidence type="ECO:0000256" key="6">
    <source>
        <dbReference type="ARBA" id="ARBA00023295"/>
    </source>
</evidence>
<dbReference type="Gene3D" id="2.60.40.1180">
    <property type="entry name" value="Golgi alpha-mannosidase II"/>
    <property type="match status" value="1"/>
</dbReference>
<keyword evidence="5" id="KW-0378">Hydrolase</keyword>
<evidence type="ECO:0000259" key="8">
    <source>
        <dbReference type="Pfam" id="PF16757"/>
    </source>
</evidence>
<evidence type="ECO:0000256" key="1">
    <source>
        <dbReference type="ARBA" id="ARBA00004071"/>
    </source>
</evidence>
<evidence type="ECO:0000256" key="5">
    <source>
        <dbReference type="ARBA" id="ARBA00022801"/>
    </source>
</evidence>
<dbReference type="PIRSF" id="PIRSF001092">
    <property type="entry name" value="Alpha-L-fucosidase"/>
    <property type="match status" value="1"/>
</dbReference>
<dbReference type="Pfam" id="PF01120">
    <property type="entry name" value="Alpha_L_fucos"/>
    <property type="match status" value="1"/>
</dbReference>
<dbReference type="GO" id="GO:0016139">
    <property type="term" value="P:glycoside catabolic process"/>
    <property type="evidence" value="ECO:0007669"/>
    <property type="project" value="TreeGrafter"/>
</dbReference>
<evidence type="ECO:0000259" key="7">
    <source>
        <dbReference type="Pfam" id="PF01120"/>
    </source>
</evidence>
<feature type="domain" description="Alpha-L-fucosidase C-terminal" evidence="8">
    <location>
        <begin position="411"/>
        <end position="491"/>
    </location>
</feature>
<name>W7Q690_9ALTE</name>
<dbReference type="GO" id="GO:0005764">
    <property type="term" value="C:lysosome"/>
    <property type="evidence" value="ECO:0007669"/>
    <property type="project" value="TreeGrafter"/>
</dbReference>
<dbReference type="Proteomes" id="UP000019276">
    <property type="component" value="Unassembled WGS sequence"/>
</dbReference>
<dbReference type="InterPro" id="IPR017853">
    <property type="entry name" value="GH"/>
</dbReference>
<feature type="domain" description="Glycoside hydrolase family 29 N-terminal" evidence="7">
    <location>
        <begin position="24"/>
        <end position="382"/>
    </location>
</feature>
<dbReference type="RefSeq" id="WP_051480002.1">
    <property type="nucleotide sequence ID" value="NZ_ARZY01000053.1"/>
</dbReference>
<dbReference type="SMART" id="SM00812">
    <property type="entry name" value="Alpha_L_fucos"/>
    <property type="match status" value="1"/>
</dbReference>
<keyword evidence="6" id="KW-0326">Glycosidase</keyword>
<dbReference type="PROSITE" id="PS51257">
    <property type="entry name" value="PROKAR_LIPOPROTEIN"/>
    <property type="match status" value="1"/>
</dbReference>
<dbReference type="InterPro" id="IPR013780">
    <property type="entry name" value="Glyco_hydro_b"/>
</dbReference>